<accession>A0ABU9G4F8</accession>
<organism evidence="4 5">
    <name type="scientific">Marinomonas arenicola</name>
    <dbReference type="NCBI Taxonomy" id="569601"/>
    <lineage>
        <taxon>Bacteria</taxon>
        <taxon>Pseudomonadati</taxon>
        <taxon>Pseudomonadota</taxon>
        <taxon>Gammaproteobacteria</taxon>
        <taxon>Oceanospirillales</taxon>
        <taxon>Oceanospirillaceae</taxon>
        <taxon>Marinomonas</taxon>
    </lineage>
</organism>
<dbReference type="InterPro" id="IPR051540">
    <property type="entry name" value="S-2-haloacid_dehalogenase"/>
</dbReference>
<dbReference type="EC" id="3.8.1.2" evidence="3"/>
<dbReference type="InterPro" id="IPR023198">
    <property type="entry name" value="PGP-like_dom2"/>
</dbReference>
<comment type="function">
    <text evidence="3">Catalyzes the hydrolytic dehalogenation of small (S)-2-haloalkanoic acids to yield the corresponding (R)-2-hydroxyalkanoic acids.</text>
</comment>
<dbReference type="InterPro" id="IPR036412">
    <property type="entry name" value="HAD-like_sf"/>
</dbReference>
<evidence type="ECO:0000256" key="2">
    <source>
        <dbReference type="ARBA" id="ARBA00022801"/>
    </source>
</evidence>
<reference evidence="4 5" key="1">
    <citation type="submission" date="2024-02" db="EMBL/GenBank/DDBJ databases">
        <title>Bacteria isolated from the canopy kelp, Nereocystis luetkeana.</title>
        <authorList>
            <person name="Pfister C.A."/>
            <person name="Younker I.T."/>
            <person name="Light S.H."/>
        </authorList>
    </citation>
    <scope>NUCLEOTIDE SEQUENCE [LARGE SCALE GENOMIC DNA]</scope>
    <source>
        <strain evidence="4 5">TI.4.07</strain>
    </source>
</reference>
<dbReference type="Proteomes" id="UP001379949">
    <property type="component" value="Unassembled WGS sequence"/>
</dbReference>
<dbReference type="Gene3D" id="3.40.50.1000">
    <property type="entry name" value="HAD superfamily/HAD-like"/>
    <property type="match status" value="1"/>
</dbReference>
<dbReference type="RefSeq" id="WP_341564045.1">
    <property type="nucleotide sequence ID" value="NZ_JBAKAQ010000003.1"/>
</dbReference>
<keyword evidence="2 3" id="KW-0378">Hydrolase</keyword>
<dbReference type="SFLD" id="SFLDG01129">
    <property type="entry name" value="C1.5:_HAD__Beta-PGM__Phosphata"/>
    <property type="match status" value="1"/>
</dbReference>
<dbReference type="EMBL" id="JBAKAR010000003">
    <property type="protein sequence ID" value="MEL0612615.1"/>
    <property type="molecule type" value="Genomic_DNA"/>
</dbReference>
<dbReference type="InterPro" id="IPR006328">
    <property type="entry name" value="2-HAD"/>
</dbReference>
<keyword evidence="5" id="KW-1185">Reference proteome</keyword>
<comment type="caution">
    <text evidence="4">The sequence shown here is derived from an EMBL/GenBank/DDBJ whole genome shotgun (WGS) entry which is preliminary data.</text>
</comment>
<evidence type="ECO:0000256" key="3">
    <source>
        <dbReference type="RuleBase" id="RU368077"/>
    </source>
</evidence>
<dbReference type="InterPro" id="IPR023214">
    <property type="entry name" value="HAD_sf"/>
</dbReference>
<sequence length="224" mass="24712">MKQKTILFDINETVLNLTALKPKFVTAFGDDSVMATWFSMLLHSSTVCVVTDVKTDFASLARVMLDSIATRKGITLSAQVRDEILMGFANLPAHEDIQPALRQLQDAGFRTVAFSNSSRDLIAMQINNAGLSECFDEVISVESTGRFKPDPQAYQFAAEQLDQPLSSLRLVATHDWDTHGALSVGMKAAYIARTPAIYHPLYRQADIVAATMGDIVKQIIERES</sequence>
<dbReference type="SUPFAM" id="SSF56784">
    <property type="entry name" value="HAD-like"/>
    <property type="match status" value="1"/>
</dbReference>
<gene>
    <name evidence="4" type="ORF">V6242_05625</name>
</gene>
<dbReference type="PANTHER" id="PTHR43316">
    <property type="entry name" value="HYDROLASE, HALOACID DELAHOGENASE-RELATED"/>
    <property type="match status" value="1"/>
</dbReference>
<comment type="catalytic activity">
    <reaction evidence="3">
        <text>an (S)-2-haloacid + H2O = a (2R)-2-hydroxycarboxylate + a halide anion + H(+)</text>
        <dbReference type="Rhea" id="RHEA:11192"/>
        <dbReference type="ChEBI" id="CHEBI:15377"/>
        <dbReference type="ChEBI" id="CHEBI:15378"/>
        <dbReference type="ChEBI" id="CHEBI:16042"/>
        <dbReference type="ChEBI" id="CHEBI:58314"/>
        <dbReference type="ChEBI" id="CHEBI:137405"/>
        <dbReference type="EC" id="3.8.1.2"/>
    </reaction>
</comment>
<evidence type="ECO:0000256" key="1">
    <source>
        <dbReference type="ARBA" id="ARBA00008106"/>
    </source>
</evidence>
<comment type="similarity">
    <text evidence="1 3">Belongs to the HAD-like hydrolase superfamily. S-2-haloalkanoic acid dehalogenase family.</text>
</comment>
<dbReference type="PANTHER" id="PTHR43316:SF3">
    <property type="entry name" value="HALOACID DEHALOGENASE, TYPE II (AFU_ORTHOLOGUE AFUA_2G07750)-RELATED"/>
    <property type="match status" value="1"/>
</dbReference>
<dbReference type="InterPro" id="IPR006439">
    <property type="entry name" value="HAD-SF_hydro_IA"/>
</dbReference>
<name>A0ABU9G4F8_9GAMM</name>
<evidence type="ECO:0000313" key="5">
    <source>
        <dbReference type="Proteomes" id="UP001379949"/>
    </source>
</evidence>
<evidence type="ECO:0000313" key="4">
    <source>
        <dbReference type="EMBL" id="MEL0612615.1"/>
    </source>
</evidence>
<dbReference type="Pfam" id="PF00702">
    <property type="entry name" value="Hydrolase"/>
    <property type="match status" value="1"/>
</dbReference>
<dbReference type="SFLD" id="SFLDS00003">
    <property type="entry name" value="Haloacid_Dehalogenase"/>
    <property type="match status" value="1"/>
</dbReference>
<dbReference type="NCBIfam" id="TIGR01493">
    <property type="entry name" value="HAD-SF-IA-v2"/>
    <property type="match status" value="1"/>
</dbReference>
<proteinExistence type="inferred from homology"/>
<dbReference type="Gene3D" id="1.10.150.240">
    <property type="entry name" value="Putative phosphatase, domain 2"/>
    <property type="match status" value="1"/>
</dbReference>
<protein>
    <recommendedName>
        <fullName evidence="3">(S)-2-haloacid dehalogenase</fullName>
        <ecNumber evidence="3">3.8.1.2</ecNumber>
    </recommendedName>
    <alternativeName>
        <fullName evidence="3">2-haloalkanoic acid dehalogenase</fullName>
    </alternativeName>
    <alternativeName>
        <fullName evidence="3">Halocarboxylic acid halidohydrolase</fullName>
    </alternativeName>
    <alternativeName>
        <fullName evidence="3">L-2-haloacid dehalogenase</fullName>
    </alternativeName>
</protein>
<dbReference type="PRINTS" id="PR00413">
    <property type="entry name" value="HADHALOGNASE"/>
</dbReference>
<dbReference type="NCBIfam" id="TIGR01428">
    <property type="entry name" value="HAD_type_II"/>
    <property type="match status" value="1"/>
</dbReference>